<dbReference type="CDD" id="cd04170">
    <property type="entry name" value="EF-G_bact"/>
    <property type="match status" value="1"/>
</dbReference>
<dbReference type="SMART" id="SM00838">
    <property type="entry name" value="EFG_C"/>
    <property type="match status" value="1"/>
</dbReference>
<dbReference type="NCBIfam" id="TIGR00231">
    <property type="entry name" value="small_GTP"/>
    <property type="match status" value="1"/>
</dbReference>
<dbReference type="SUPFAM" id="SSF52540">
    <property type="entry name" value="P-loop containing nucleoside triphosphate hydrolases"/>
    <property type="match status" value="1"/>
</dbReference>
<dbReference type="SUPFAM" id="SSF54980">
    <property type="entry name" value="EF-G C-terminal domain-like"/>
    <property type="match status" value="2"/>
</dbReference>
<dbReference type="InterPro" id="IPR027417">
    <property type="entry name" value="P-loop_NTPase"/>
</dbReference>
<dbReference type="InterPro" id="IPR004540">
    <property type="entry name" value="Transl_elong_EFG/EF2"/>
</dbReference>
<dbReference type="FunFam" id="3.30.230.10:FF:000003">
    <property type="entry name" value="Elongation factor G"/>
    <property type="match status" value="1"/>
</dbReference>
<dbReference type="GO" id="GO:0032790">
    <property type="term" value="P:ribosome disassembly"/>
    <property type="evidence" value="ECO:0007669"/>
    <property type="project" value="TreeGrafter"/>
</dbReference>
<dbReference type="PANTHER" id="PTHR43261:SF7">
    <property type="entry name" value="ELONGATION FACTOR G-LIKE PROTEIN"/>
    <property type="match status" value="1"/>
</dbReference>
<keyword evidence="3" id="KW-0342">GTP-binding</keyword>
<dbReference type="Pfam" id="PF22042">
    <property type="entry name" value="EF-G_D2"/>
    <property type="match status" value="1"/>
</dbReference>
<evidence type="ECO:0000256" key="1">
    <source>
        <dbReference type="ARBA" id="ARBA00005870"/>
    </source>
</evidence>
<dbReference type="FunFam" id="3.30.70.870:FF:000002">
    <property type="entry name" value="Translation elongation factor 2"/>
    <property type="match status" value="1"/>
</dbReference>
<dbReference type="Gene3D" id="3.30.70.870">
    <property type="entry name" value="Elongation Factor G (Translational Gtpase), domain 3"/>
    <property type="match status" value="1"/>
</dbReference>
<dbReference type="InterPro" id="IPR000795">
    <property type="entry name" value="T_Tr_GTP-bd_dom"/>
</dbReference>
<dbReference type="InterPro" id="IPR005225">
    <property type="entry name" value="Small_GTP-bd"/>
</dbReference>
<dbReference type="Pfam" id="PF03764">
    <property type="entry name" value="EFG_IV"/>
    <property type="match status" value="1"/>
</dbReference>
<dbReference type="NCBIfam" id="TIGR00484">
    <property type="entry name" value="EF-G"/>
    <property type="match status" value="1"/>
</dbReference>
<dbReference type="CDD" id="cd16262">
    <property type="entry name" value="EFG_III"/>
    <property type="match status" value="1"/>
</dbReference>
<dbReference type="NCBIfam" id="NF009379">
    <property type="entry name" value="PRK12740.1-3"/>
    <property type="match status" value="1"/>
</dbReference>
<evidence type="ECO:0000259" key="4">
    <source>
        <dbReference type="PROSITE" id="PS51722"/>
    </source>
</evidence>
<accession>A0A3B1CCW5</accession>
<organism evidence="5">
    <name type="scientific">hydrothermal vent metagenome</name>
    <dbReference type="NCBI Taxonomy" id="652676"/>
    <lineage>
        <taxon>unclassified sequences</taxon>
        <taxon>metagenomes</taxon>
        <taxon>ecological metagenomes</taxon>
    </lineage>
</organism>
<dbReference type="CDD" id="cd04088">
    <property type="entry name" value="EFG_mtEFG_II"/>
    <property type="match status" value="1"/>
</dbReference>
<dbReference type="InterPro" id="IPR041095">
    <property type="entry name" value="EFG_II"/>
</dbReference>
<sequence length="703" mass="76826">CSIPDGGLMKTYTPDKIRNVGLAAHSGAGKTSLAEAMLYDSKAINRLGSVIDGTTVMDHDPEEIKRAISISSSIASCEWNNHKINIIDTPGDQNFVPDALSSMRVMDSVIIIVPAEDGVRAQTEKVWNWAQDAGIARVLFINKMDSERASYQNSFKDIQDVFKHKTLKFTLPIGQGSDFRGVVDLLYMKAYIYAKEGEGRFTTEDVPEDMREVAEKERQEMIESVAETDEALLDKFMENGELEDEDLHAGLRRAICAGEVVPVVCGSATLNIVVRKTLDLIVKFLPSPLEVAPRPARDDKGKSVEVKPDPDGPGVALIFKTIADPFAGKLSLLRVFSGSFDSDSNVYNATKEKKEHLGSLLELHGKKQTPISKGVFGDIMAVAKLKSTVTGDTLCDGKTKLVFDNIEMPQPVISFAIAPKSKNDEEKISSGLARQMEEDPTLRVVLDKQTKERIVSGMGQVHIEVVISKLKEKFGVEVDIKPPQIAYQETIRGKSKGHGRHKKQSGGHGQFADCHIELEPTADSKEFEFVNAIVGGAIPRQYIPGVEKGVLEAMADGVLAGYPVINCKVKLVDGKFHDVDSSELAFKIAGRMAFREAFMAAKPVLLEPMVEIEVEAPEECVGDVMGDLNQRRGRVQGVDTAGGGQKIKAIAPMAETLTYAPDLRSITGGRGQFTLHFHSYEEVPAQLSAKIVEAAKKSEEDNK</sequence>
<dbReference type="GO" id="GO:0003746">
    <property type="term" value="F:translation elongation factor activity"/>
    <property type="evidence" value="ECO:0007669"/>
    <property type="project" value="UniProtKB-KW"/>
</dbReference>
<evidence type="ECO:0000256" key="3">
    <source>
        <dbReference type="ARBA" id="ARBA00023134"/>
    </source>
</evidence>
<dbReference type="AlphaFoldDB" id="A0A3B1CCW5"/>
<dbReference type="SUPFAM" id="SSF54211">
    <property type="entry name" value="Ribosomal protein S5 domain 2-like"/>
    <property type="match status" value="1"/>
</dbReference>
<dbReference type="Pfam" id="PF00009">
    <property type="entry name" value="GTP_EFTU"/>
    <property type="match status" value="1"/>
</dbReference>
<keyword evidence="2" id="KW-0547">Nucleotide-binding</keyword>
<reference evidence="5" key="1">
    <citation type="submission" date="2018-06" db="EMBL/GenBank/DDBJ databases">
        <authorList>
            <person name="Zhirakovskaya E."/>
        </authorList>
    </citation>
    <scope>NUCLEOTIDE SEQUENCE</scope>
</reference>
<dbReference type="InterPro" id="IPR009022">
    <property type="entry name" value="EFG_III"/>
</dbReference>
<feature type="non-terminal residue" evidence="5">
    <location>
        <position position="1"/>
    </location>
</feature>
<dbReference type="PRINTS" id="PR00315">
    <property type="entry name" value="ELONGATNFCT"/>
</dbReference>
<dbReference type="InterPro" id="IPR009000">
    <property type="entry name" value="Transl_B-barrel_sf"/>
</dbReference>
<dbReference type="InterPro" id="IPR035649">
    <property type="entry name" value="EFG_V"/>
</dbReference>
<dbReference type="CDD" id="cd01434">
    <property type="entry name" value="EFG_mtEFG1_IV"/>
    <property type="match status" value="1"/>
</dbReference>
<dbReference type="InterPro" id="IPR005517">
    <property type="entry name" value="Transl_elong_EFG/EF2_IV"/>
</dbReference>
<dbReference type="PROSITE" id="PS51722">
    <property type="entry name" value="G_TR_2"/>
    <property type="match status" value="1"/>
</dbReference>
<dbReference type="Pfam" id="PF14492">
    <property type="entry name" value="EFG_III"/>
    <property type="match status" value="1"/>
</dbReference>
<dbReference type="SMART" id="SM00889">
    <property type="entry name" value="EFG_IV"/>
    <property type="match status" value="1"/>
</dbReference>
<dbReference type="FunFam" id="3.30.70.240:FF:000001">
    <property type="entry name" value="Elongation factor G"/>
    <property type="match status" value="1"/>
</dbReference>
<feature type="domain" description="Tr-type G" evidence="4">
    <location>
        <begin position="15"/>
        <end position="289"/>
    </location>
</feature>
<dbReference type="InterPro" id="IPR020568">
    <property type="entry name" value="Ribosomal_Su5_D2-typ_SF"/>
</dbReference>
<dbReference type="InterPro" id="IPR000640">
    <property type="entry name" value="EFG_V-like"/>
</dbReference>
<comment type="similarity">
    <text evidence="1">Belongs to the TRAFAC class translation factor GTPase superfamily. Classic translation factor GTPase family. EF-G/EF-2 subfamily.</text>
</comment>
<gene>
    <name evidence="5" type="ORF">MNBD_NITROSPINAE04-2367</name>
</gene>
<evidence type="ECO:0000313" key="5">
    <source>
        <dbReference type="EMBL" id="VAX21718.1"/>
    </source>
</evidence>
<dbReference type="Gene3D" id="3.40.50.300">
    <property type="entry name" value="P-loop containing nucleotide triphosphate hydrolases"/>
    <property type="match status" value="1"/>
</dbReference>
<dbReference type="GO" id="GO:0005525">
    <property type="term" value="F:GTP binding"/>
    <property type="evidence" value="ECO:0007669"/>
    <property type="project" value="UniProtKB-KW"/>
</dbReference>
<dbReference type="NCBIfam" id="NF009381">
    <property type="entry name" value="PRK12740.1-5"/>
    <property type="match status" value="1"/>
</dbReference>
<dbReference type="PANTHER" id="PTHR43261">
    <property type="entry name" value="TRANSLATION ELONGATION FACTOR G-RELATED"/>
    <property type="match status" value="1"/>
</dbReference>
<dbReference type="NCBIfam" id="NF009891">
    <property type="entry name" value="PRK13351.1-1"/>
    <property type="match status" value="1"/>
</dbReference>
<dbReference type="Pfam" id="PF00679">
    <property type="entry name" value="EFG_C"/>
    <property type="match status" value="1"/>
</dbReference>
<name>A0A3B1CCW5_9ZZZZ</name>
<dbReference type="Gene3D" id="3.30.70.240">
    <property type="match status" value="1"/>
</dbReference>
<dbReference type="Gene3D" id="2.40.30.10">
    <property type="entry name" value="Translation factors"/>
    <property type="match status" value="1"/>
</dbReference>
<dbReference type="EMBL" id="UOGA01000208">
    <property type="protein sequence ID" value="VAX21718.1"/>
    <property type="molecule type" value="Genomic_DNA"/>
</dbReference>
<proteinExistence type="inferred from homology"/>
<dbReference type="SUPFAM" id="SSF50447">
    <property type="entry name" value="Translation proteins"/>
    <property type="match status" value="1"/>
</dbReference>
<dbReference type="InterPro" id="IPR047872">
    <property type="entry name" value="EFG_IV"/>
</dbReference>
<dbReference type="InterPro" id="IPR035647">
    <property type="entry name" value="EFG_III/V"/>
</dbReference>
<dbReference type="Gene3D" id="3.30.230.10">
    <property type="match status" value="1"/>
</dbReference>
<dbReference type="GO" id="GO:0003924">
    <property type="term" value="F:GTPase activity"/>
    <property type="evidence" value="ECO:0007669"/>
    <property type="project" value="InterPro"/>
</dbReference>
<dbReference type="CDD" id="cd03713">
    <property type="entry name" value="EFG_mtEFG_C"/>
    <property type="match status" value="1"/>
</dbReference>
<dbReference type="InterPro" id="IPR053905">
    <property type="entry name" value="EF-G-like_DII"/>
</dbReference>
<protein>
    <submittedName>
        <fullName evidence="5">Translation elongation factor G</fullName>
    </submittedName>
</protein>
<evidence type="ECO:0000256" key="2">
    <source>
        <dbReference type="ARBA" id="ARBA00022741"/>
    </source>
</evidence>
<dbReference type="InterPro" id="IPR014721">
    <property type="entry name" value="Ribsml_uS5_D2-typ_fold_subgr"/>
</dbReference>
<keyword evidence="5" id="KW-0251">Elongation factor</keyword>
<keyword evidence="5" id="KW-0648">Protein biosynthesis</keyword>